<protein>
    <submittedName>
        <fullName evidence="1">Uncharacterized protein</fullName>
    </submittedName>
</protein>
<name>R7ZPQ8_9BACT</name>
<gene>
    <name evidence="1" type="ORF">ADIS_3219</name>
</gene>
<evidence type="ECO:0000313" key="2">
    <source>
        <dbReference type="Proteomes" id="UP000013909"/>
    </source>
</evidence>
<dbReference type="AlphaFoldDB" id="R7ZPQ8"/>
<keyword evidence="2" id="KW-1185">Reference proteome</keyword>
<reference evidence="1 2" key="1">
    <citation type="submission" date="2013-02" db="EMBL/GenBank/DDBJ databases">
        <title>A novel strain isolated from Lonar lake, Maharashtra, India.</title>
        <authorList>
            <person name="Singh A."/>
        </authorList>
    </citation>
    <scope>NUCLEOTIDE SEQUENCE [LARGE SCALE GENOMIC DNA]</scope>
    <source>
        <strain evidence="1 2">AK24</strain>
    </source>
</reference>
<dbReference type="Proteomes" id="UP000013909">
    <property type="component" value="Unassembled WGS sequence"/>
</dbReference>
<accession>R7ZPQ8</accession>
<organism evidence="1 2">
    <name type="scientific">Lunatimonas lonarensis</name>
    <dbReference type="NCBI Taxonomy" id="1232681"/>
    <lineage>
        <taxon>Bacteria</taxon>
        <taxon>Pseudomonadati</taxon>
        <taxon>Bacteroidota</taxon>
        <taxon>Cytophagia</taxon>
        <taxon>Cytophagales</taxon>
        <taxon>Cyclobacteriaceae</taxon>
    </lineage>
</organism>
<dbReference type="RefSeq" id="WP_010855352.1">
    <property type="nucleotide sequence ID" value="NZ_AQHR01000088.1"/>
</dbReference>
<dbReference type="STRING" id="1232681.ADIS_3219"/>
<sequence length="256" mass="29868">MHLKSDDIIRLELDYSTGDIPPPFNHVYKLKLSFEKTFVNAQFEIQYLHREELSEADIINEGFTPDDDFRFVGEIPKVWESPLKKLYAQTKWSNQKLLGEEGGVKVLAKDIHGKLVRSIPNNQTEWQYLAQEFIQAIYEVSKREAPLTIRYKSISPEKVWMYEMTIRFATRKIDLRLNGASVHMDWEDAKELLSNIFLPDYDYEIAKASEPTKKGTYIDVGDGLWHDFSQGIYNLDESFDAKSQIKNTFEKLNQLS</sequence>
<dbReference type="EMBL" id="AQHR01000088">
    <property type="protein sequence ID" value="EON76091.1"/>
    <property type="molecule type" value="Genomic_DNA"/>
</dbReference>
<proteinExistence type="predicted"/>
<dbReference type="OrthoDB" id="934157at2"/>
<evidence type="ECO:0000313" key="1">
    <source>
        <dbReference type="EMBL" id="EON76091.1"/>
    </source>
</evidence>
<comment type="caution">
    <text evidence="1">The sequence shown here is derived from an EMBL/GenBank/DDBJ whole genome shotgun (WGS) entry which is preliminary data.</text>
</comment>